<gene>
    <name evidence="1" type="ORF">EZV62_015949</name>
</gene>
<keyword evidence="2" id="KW-1185">Reference proteome</keyword>
<dbReference type="AlphaFoldDB" id="A0A5C7HM70"/>
<proteinExistence type="predicted"/>
<protein>
    <submittedName>
        <fullName evidence="1">Uncharacterized protein</fullName>
    </submittedName>
</protein>
<evidence type="ECO:0000313" key="1">
    <source>
        <dbReference type="EMBL" id="TXG58120.1"/>
    </source>
</evidence>
<name>A0A5C7HM70_9ROSI</name>
<dbReference type="EMBL" id="VAHF01000007">
    <property type="protein sequence ID" value="TXG58120.1"/>
    <property type="molecule type" value="Genomic_DNA"/>
</dbReference>
<evidence type="ECO:0000313" key="2">
    <source>
        <dbReference type="Proteomes" id="UP000323000"/>
    </source>
</evidence>
<comment type="caution">
    <text evidence="1">The sequence shown here is derived from an EMBL/GenBank/DDBJ whole genome shotgun (WGS) entry which is preliminary data.</text>
</comment>
<accession>A0A5C7HM70</accession>
<dbReference type="Proteomes" id="UP000323000">
    <property type="component" value="Chromosome 7"/>
</dbReference>
<reference evidence="2" key="1">
    <citation type="journal article" date="2019" name="Gigascience">
        <title>De novo genome assembly of the endangered Acer yangbiense, a plant species with extremely small populations endemic to Yunnan Province, China.</title>
        <authorList>
            <person name="Yang J."/>
            <person name="Wariss H.M."/>
            <person name="Tao L."/>
            <person name="Zhang R."/>
            <person name="Yun Q."/>
            <person name="Hollingsworth P."/>
            <person name="Dao Z."/>
            <person name="Luo G."/>
            <person name="Guo H."/>
            <person name="Ma Y."/>
            <person name="Sun W."/>
        </authorList>
    </citation>
    <scope>NUCLEOTIDE SEQUENCE [LARGE SCALE GENOMIC DNA]</scope>
    <source>
        <strain evidence="2">cv. Malutang</strain>
    </source>
</reference>
<sequence>MEASNLILYVDQGNCLDELDEIDLETLSCFVEEKRKEISRRIAYCEDGPLSPSSFPLAPPHPPLLAHAYPMFVVDQLAPNMKDNTGESNVNHHVSAQTKLVNWEEWFAELVKNSENMDGSSSKTK</sequence>
<organism evidence="1 2">
    <name type="scientific">Acer yangbiense</name>
    <dbReference type="NCBI Taxonomy" id="1000413"/>
    <lineage>
        <taxon>Eukaryota</taxon>
        <taxon>Viridiplantae</taxon>
        <taxon>Streptophyta</taxon>
        <taxon>Embryophyta</taxon>
        <taxon>Tracheophyta</taxon>
        <taxon>Spermatophyta</taxon>
        <taxon>Magnoliopsida</taxon>
        <taxon>eudicotyledons</taxon>
        <taxon>Gunneridae</taxon>
        <taxon>Pentapetalae</taxon>
        <taxon>rosids</taxon>
        <taxon>malvids</taxon>
        <taxon>Sapindales</taxon>
        <taxon>Sapindaceae</taxon>
        <taxon>Hippocastanoideae</taxon>
        <taxon>Acereae</taxon>
        <taxon>Acer</taxon>
    </lineage>
</organism>